<dbReference type="AlphaFoldDB" id="A0A2H0BJ74"/>
<organism evidence="1 2">
    <name type="scientific">Candidatus Woesebacteria bacterium CG22_combo_CG10-13_8_21_14_all_39_10</name>
    <dbReference type="NCBI Taxonomy" id="1975059"/>
    <lineage>
        <taxon>Bacteria</taxon>
        <taxon>Candidatus Woeseibacteriota</taxon>
    </lineage>
</organism>
<proteinExistence type="predicted"/>
<dbReference type="EMBL" id="PCSW01000044">
    <property type="protein sequence ID" value="PIP57746.1"/>
    <property type="molecule type" value="Genomic_DNA"/>
</dbReference>
<name>A0A2H0BJ74_9BACT</name>
<evidence type="ECO:0000313" key="1">
    <source>
        <dbReference type="EMBL" id="PIP57746.1"/>
    </source>
</evidence>
<protein>
    <submittedName>
        <fullName evidence="1">Uncharacterized protein</fullName>
    </submittedName>
</protein>
<evidence type="ECO:0000313" key="2">
    <source>
        <dbReference type="Proteomes" id="UP000229847"/>
    </source>
</evidence>
<gene>
    <name evidence="1" type="ORF">COX03_01415</name>
</gene>
<accession>A0A2H0BJ74</accession>
<comment type="caution">
    <text evidence="1">The sequence shown here is derived from an EMBL/GenBank/DDBJ whole genome shotgun (WGS) entry which is preliminary data.</text>
</comment>
<dbReference type="Proteomes" id="UP000229847">
    <property type="component" value="Unassembled WGS sequence"/>
</dbReference>
<sequence length="191" mass="22357">MKNLTFGLYSLSNTVFTTREIAIILGENNLDKVKSRINYYVGKGILIQLRRGIFAKKTGYEILEAANKIFTPSYISLETVLQREGVTFQDYSNTIFVISYQTREIKIENFRINFKKIKDEILTNSKGIITQDGYSIATVERAFLDALYLYKDYYFDNLDPIDWKKAEDLVDIYESIALEERFKKHAKHYHT</sequence>
<reference evidence="1 2" key="1">
    <citation type="submission" date="2017-09" db="EMBL/GenBank/DDBJ databases">
        <title>Depth-based differentiation of microbial function through sediment-hosted aquifers and enrichment of novel symbionts in the deep terrestrial subsurface.</title>
        <authorList>
            <person name="Probst A.J."/>
            <person name="Ladd B."/>
            <person name="Jarett J.K."/>
            <person name="Geller-Mcgrath D.E."/>
            <person name="Sieber C.M."/>
            <person name="Emerson J.B."/>
            <person name="Anantharaman K."/>
            <person name="Thomas B.C."/>
            <person name="Malmstrom R."/>
            <person name="Stieglmeier M."/>
            <person name="Klingl A."/>
            <person name="Woyke T."/>
            <person name="Ryan C.M."/>
            <person name="Banfield J.F."/>
        </authorList>
    </citation>
    <scope>NUCLEOTIDE SEQUENCE [LARGE SCALE GENOMIC DNA]</scope>
    <source>
        <strain evidence="1">CG22_combo_CG10-13_8_21_14_all_39_10</strain>
    </source>
</reference>